<dbReference type="EMBL" id="CP099418">
    <property type="protein sequence ID" value="USW48784.1"/>
    <property type="molecule type" value="Genomic_DNA"/>
</dbReference>
<dbReference type="AlphaFoldDB" id="A0A9Q9AG28"/>
<gene>
    <name evidence="1" type="ORF">Slin15195_G021030</name>
</gene>
<sequence length="319" mass="35641">MNQLIEPGWIADDPSNHVIFNKLVSFLDSVSADPTNASQLVASTTDALSSTGTSQPSVEQYRSESRFLFAILLTIVQQLEPIAAEQDYLIKLVLSLRETPVLESVSTTIDPYAMDSNDMNRDLDNFINVWSSIGIDAPFHPSLESRGGHVELDKVRPPWRQDPGHYLSAESWASLSAFLARLHVAARDLLKLDLRGLFAMIEALEQPLSPAELEDAIPPAAYWIIYAGKELKHNNFPYAFYESDNGTKRLPWSKGVLWEGRHAFNPARWDFWMQRFKAIAERPENGEAVRELATRAFEAGSTCDGCALDVTAAVSWSEN</sequence>
<keyword evidence="2" id="KW-1185">Reference proteome</keyword>
<dbReference type="InterPro" id="IPR053204">
    <property type="entry name" value="Oxopyrrolidines_Biosynth-assoc"/>
</dbReference>
<dbReference type="Pfam" id="PF12311">
    <property type="entry name" value="DUF3632"/>
    <property type="match status" value="1"/>
</dbReference>
<dbReference type="PANTHER" id="PTHR38797:SF4">
    <property type="entry name" value="NUCLEAR PORE COMPLEX PROTEIN NUP85"/>
    <property type="match status" value="1"/>
</dbReference>
<reference evidence="1" key="1">
    <citation type="submission" date="2022-06" db="EMBL/GenBank/DDBJ databases">
        <title>Complete genome sequences of two strains of the flax pathogen Septoria linicola.</title>
        <authorList>
            <person name="Lapalu N."/>
            <person name="Simon A."/>
            <person name="Demenou B."/>
            <person name="Paumier D."/>
            <person name="Guillot M.-P."/>
            <person name="Gout L."/>
            <person name="Valade R."/>
        </authorList>
    </citation>
    <scope>NUCLEOTIDE SEQUENCE</scope>
    <source>
        <strain evidence="1">SE15195</strain>
    </source>
</reference>
<name>A0A9Q9AG28_9PEZI</name>
<evidence type="ECO:0000313" key="2">
    <source>
        <dbReference type="Proteomes" id="UP001056384"/>
    </source>
</evidence>
<accession>A0A9Q9AG28</accession>
<proteinExistence type="predicted"/>
<protein>
    <submittedName>
        <fullName evidence="1">Uncharacterized protein</fullName>
    </submittedName>
</protein>
<organism evidence="1 2">
    <name type="scientific">Septoria linicola</name>
    <dbReference type="NCBI Taxonomy" id="215465"/>
    <lineage>
        <taxon>Eukaryota</taxon>
        <taxon>Fungi</taxon>
        <taxon>Dikarya</taxon>
        <taxon>Ascomycota</taxon>
        <taxon>Pezizomycotina</taxon>
        <taxon>Dothideomycetes</taxon>
        <taxon>Dothideomycetidae</taxon>
        <taxon>Mycosphaerellales</taxon>
        <taxon>Mycosphaerellaceae</taxon>
        <taxon>Septoria</taxon>
    </lineage>
</organism>
<dbReference type="PANTHER" id="PTHR38797">
    <property type="entry name" value="NUCLEAR PORE COMPLEX PROTEIN NUP85-RELATED"/>
    <property type="match status" value="1"/>
</dbReference>
<dbReference type="InterPro" id="IPR022085">
    <property type="entry name" value="OpdG"/>
</dbReference>
<evidence type="ECO:0000313" key="1">
    <source>
        <dbReference type="EMBL" id="USW48784.1"/>
    </source>
</evidence>
<dbReference type="Proteomes" id="UP001056384">
    <property type="component" value="Chromosome 1"/>
</dbReference>